<comment type="similarity">
    <text evidence="4">Belongs to the TonB-dependent receptor family.</text>
</comment>
<feature type="signal peptide" evidence="5">
    <location>
        <begin position="1"/>
        <end position="28"/>
    </location>
</feature>
<name>A0A514BWA5_9GAMM</name>
<evidence type="ECO:0000259" key="7">
    <source>
        <dbReference type="Pfam" id="PF07715"/>
    </source>
</evidence>
<evidence type="ECO:0000313" key="8">
    <source>
        <dbReference type="EMBL" id="QDH71676.1"/>
    </source>
</evidence>
<comment type="subcellular location">
    <subcellularLocation>
        <location evidence="1 4">Cell outer membrane</location>
    </subcellularLocation>
</comment>
<dbReference type="EMBL" id="CP041242">
    <property type="protein sequence ID" value="QDH71676.1"/>
    <property type="molecule type" value="Genomic_DNA"/>
</dbReference>
<dbReference type="NCBIfam" id="TIGR01782">
    <property type="entry name" value="TonB-Xanth-Caul"/>
    <property type="match status" value="1"/>
</dbReference>
<feature type="chain" id="PRO_5021943931" evidence="5">
    <location>
        <begin position="29"/>
        <end position="1018"/>
    </location>
</feature>
<dbReference type="InterPro" id="IPR010104">
    <property type="entry name" value="TonB_rcpt_bac"/>
</dbReference>
<dbReference type="Gene3D" id="2.170.130.10">
    <property type="entry name" value="TonB-dependent receptor, plug domain"/>
    <property type="match status" value="1"/>
</dbReference>
<dbReference type="RefSeq" id="WP_141625006.1">
    <property type="nucleotide sequence ID" value="NZ_CP041242.1"/>
</dbReference>
<proteinExistence type="inferred from homology"/>
<dbReference type="InterPro" id="IPR037066">
    <property type="entry name" value="Plug_dom_sf"/>
</dbReference>
<feature type="domain" description="TonB-dependent receptor-like beta-barrel" evidence="6">
    <location>
        <begin position="472"/>
        <end position="983"/>
    </location>
</feature>
<organism evidence="8 9">
    <name type="scientific">Marilutibacter alkalisoli</name>
    <dbReference type="NCBI Taxonomy" id="2591633"/>
    <lineage>
        <taxon>Bacteria</taxon>
        <taxon>Pseudomonadati</taxon>
        <taxon>Pseudomonadota</taxon>
        <taxon>Gammaproteobacteria</taxon>
        <taxon>Lysobacterales</taxon>
        <taxon>Lysobacteraceae</taxon>
        <taxon>Marilutibacter</taxon>
    </lineage>
</organism>
<sequence>MKYQRHTPTLLALALATSLYGPAAMAQAQEPSSVDDANEQATDLDAVTVTGYRYAIEKSLEQKRNANAIVDVITAEDVSKFPDKNVADALQRVPGVIITRDGGEGHRVQVRGLQPDLTLTQLNGNYIASSETNDEASRSFNYALMPAHMLGSAELFKTPEARLDEGGIGGTVILHSRRPLDMEPNSGFVSAEGTYSDTSKTTDPQLSAMYSWHSEDNRFGFLVNATKQKRTNRSIGASTENWIWYSDDNSRPAVDVNGNALDPQPAKWWGGSGFNDQHGNHYSDFFMPTSVNFGIREEERERTGTQLTFQFRPTDDLTLTANYFRFDLQGDYVFNQLKIPEWNLARINWDGNWPGGRLLNGLTFDPSGTIVTGAEYEKIAGKQYYCSEAEAAAGGQAPGGWGPDDCTVPTPQLTGTYSREKTKSETFDIGMEWNAGDLLRISAKGGRTKSSGGPSMNFRMSAKPRRFVDGAWQAGNTYSAWDLSGTPTATFSPDLQEMLMSGIAEIDIGSTDSSWMETDLSQDYFQIDVTRLFETGWLESLQFGTKFRDGKVHRNTGNTYWVCQGEDPTDYDKRYQTGCDPEAGIAQSGFFLSRPITNIPGGFNANVFPGINYPAYIDHLNSRYGGAQRRREPDFIYDVSEEIHAGYLQANFRTDRLRGNLGVRVVRTNQKAQSTDSVERFLYLLEKDASGNLLPCDANNPPPGRQCQGGYVWADAREKTFALASLDKSYTDVLPSFNIAWDITYDLVLRGAASKTIARPAFSNIARPGGLQFYTEEYSNDRGVIGGSVNPGWYGNGSNKGLEPFEATQYDLGLEWYYQPGAVVGVGLFHKDVKNFTVPAVFDQQLDIDGETVTVQDFSTQVNGRDGISQGVEVFAQHSFDFGLGLQANYTYNKTNEAAVVLPDGREIGKSPLIGSAKTQANFTVFYETGKFLARASYNRRGEVVGGLHNGQNLYTEPYQQIDLNVGYNILENLALTGSVLNLTKEESRTHLGNDTKARLWSNGYSGRIYYLGLTYKF</sequence>
<dbReference type="AlphaFoldDB" id="A0A514BWA5"/>
<keyword evidence="5" id="KW-0732">Signal</keyword>
<keyword evidence="3" id="KW-0998">Cell outer membrane</keyword>
<evidence type="ECO:0000256" key="2">
    <source>
        <dbReference type="ARBA" id="ARBA00023136"/>
    </source>
</evidence>
<dbReference type="GO" id="GO:0009279">
    <property type="term" value="C:cell outer membrane"/>
    <property type="evidence" value="ECO:0007669"/>
    <property type="project" value="UniProtKB-SubCell"/>
</dbReference>
<dbReference type="InterPro" id="IPR036942">
    <property type="entry name" value="Beta-barrel_TonB_sf"/>
</dbReference>
<evidence type="ECO:0000256" key="4">
    <source>
        <dbReference type="RuleBase" id="RU003357"/>
    </source>
</evidence>
<accession>A0A514BWA5</accession>
<dbReference type="InterPro" id="IPR000531">
    <property type="entry name" value="Beta-barrel_TonB"/>
</dbReference>
<evidence type="ECO:0000256" key="3">
    <source>
        <dbReference type="ARBA" id="ARBA00023237"/>
    </source>
</evidence>
<dbReference type="Gene3D" id="2.40.170.20">
    <property type="entry name" value="TonB-dependent receptor, beta-barrel domain"/>
    <property type="match status" value="1"/>
</dbReference>
<evidence type="ECO:0000256" key="1">
    <source>
        <dbReference type="ARBA" id="ARBA00004442"/>
    </source>
</evidence>
<dbReference type="PANTHER" id="PTHR40980">
    <property type="entry name" value="PLUG DOMAIN-CONTAINING PROTEIN"/>
    <property type="match status" value="1"/>
</dbReference>
<dbReference type="SUPFAM" id="SSF56935">
    <property type="entry name" value="Porins"/>
    <property type="match status" value="1"/>
</dbReference>
<protein>
    <submittedName>
        <fullName evidence="8">TonB-dependent receptor</fullName>
    </submittedName>
</protein>
<keyword evidence="9" id="KW-1185">Reference proteome</keyword>
<reference evidence="8 9" key="1">
    <citation type="submission" date="2019-06" db="EMBL/GenBank/DDBJ databases">
        <title>Lysobacter alkalisoli sp. nov. isolated from saline-alkali soil.</title>
        <authorList>
            <person name="Sun J.-Q."/>
            <person name="Xu L."/>
        </authorList>
    </citation>
    <scope>NUCLEOTIDE SEQUENCE [LARGE SCALE GENOMIC DNA]</scope>
    <source>
        <strain evidence="8 9">SJ-36</strain>
    </source>
</reference>
<gene>
    <name evidence="8" type="ORF">FKV23_02885</name>
</gene>
<evidence type="ECO:0000259" key="6">
    <source>
        <dbReference type="Pfam" id="PF00593"/>
    </source>
</evidence>
<keyword evidence="8" id="KW-0675">Receptor</keyword>
<feature type="domain" description="TonB-dependent receptor plug" evidence="7">
    <location>
        <begin position="63"/>
        <end position="171"/>
    </location>
</feature>
<keyword evidence="2 4" id="KW-0472">Membrane</keyword>
<keyword evidence="4" id="KW-0798">TonB box</keyword>
<dbReference type="InterPro" id="IPR012910">
    <property type="entry name" value="Plug_dom"/>
</dbReference>
<dbReference type="Pfam" id="PF00593">
    <property type="entry name" value="TonB_dep_Rec_b-barrel"/>
    <property type="match status" value="1"/>
</dbReference>
<evidence type="ECO:0000313" key="9">
    <source>
        <dbReference type="Proteomes" id="UP000317199"/>
    </source>
</evidence>
<evidence type="ECO:0000256" key="5">
    <source>
        <dbReference type="SAM" id="SignalP"/>
    </source>
</evidence>
<dbReference type="OrthoDB" id="8727862at2"/>
<dbReference type="PANTHER" id="PTHR40980:SF3">
    <property type="entry name" value="TONB-DEPENDENT RECEPTOR-LIKE BETA-BARREL DOMAIN-CONTAINING PROTEIN"/>
    <property type="match status" value="1"/>
</dbReference>
<dbReference type="Pfam" id="PF07715">
    <property type="entry name" value="Plug"/>
    <property type="match status" value="1"/>
</dbReference>
<dbReference type="Proteomes" id="UP000317199">
    <property type="component" value="Chromosome"/>
</dbReference>
<dbReference type="KEGG" id="lyj:FKV23_02885"/>